<evidence type="ECO:0000313" key="1">
    <source>
        <dbReference type="EMBL" id="GAA2069445.1"/>
    </source>
</evidence>
<name>A0ABN2VQE9_9ACTN</name>
<gene>
    <name evidence="1" type="ORF">GCM10009821_02380</name>
</gene>
<proteinExistence type="predicted"/>
<accession>A0ABN2VQE9</accession>
<keyword evidence="2" id="KW-1185">Reference proteome</keyword>
<dbReference type="InterPro" id="IPR029063">
    <property type="entry name" value="SAM-dependent_MTases_sf"/>
</dbReference>
<dbReference type="EMBL" id="BAAAPY010000001">
    <property type="protein sequence ID" value="GAA2069445.1"/>
    <property type="molecule type" value="Genomic_DNA"/>
</dbReference>
<evidence type="ECO:0000313" key="2">
    <source>
        <dbReference type="Proteomes" id="UP001501480"/>
    </source>
</evidence>
<comment type="caution">
    <text evidence="1">The sequence shown here is derived from an EMBL/GenBank/DDBJ whole genome shotgun (WGS) entry which is preliminary data.</text>
</comment>
<evidence type="ECO:0008006" key="3">
    <source>
        <dbReference type="Google" id="ProtNLM"/>
    </source>
</evidence>
<protein>
    <recommendedName>
        <fullName evidence="3">Spermidine synthase</fullName>
    </recommendedName>
</protein>
<reference evidence="1 2" key="1">
    <citation type="journal article" date="2019" name="Int. J. Syst. Evol. Microbiol.">
        <title>The Global Catalogue of Microorganisms (GCM) 10K type strain sequencing project: providing services to taxonomists for standard genome sequencing and annotation.</title>
        <authorList>
            <consortium name="The Broad Institute Genomics Platform"/>
            <consortium name="The Broad Institute Genome Sequencing Center for Infectious Disease"/>
            <person name="Wu L."/>
            <person name="Ma J."/>
        </authorList>
    </citation>
    <scope>NUCLEOTIDE SEQUENCE [LARGE SCALE GENOMIC DNA]</scope>
    <source>
        <strain evidence="1 2">JCM 15749</strain>
    </source>
</reference>
<dbReference type="Proteomes" id="UP001501480">
    <property type="component" value="Unassembled WGS sequence"/>
</dbReference>
<sequence>MSEDVPGPPAMIVPDRDRPGGFSVRVGGADQSYVDLDDPTYLDFPYVRRIADVVDSVRAVDRMRIVHVGGAGLTLARYV</sequence>
<organism evidence="1 2">
    <name type="scientific">Aeromicrobium halocynthiae</name>
    <dbReference type="NCBI Taxonomy" id="560557"/>
    <lineage>
        <taxon>Bacteria</taxon>
        <taxon>Bacillati</taxon>
        <taxon>Actinomycetota</taxon>
        <taxon>Actinomycetes</taxon>
        <taxon>Propionibacteriales</taxon>
        <taxon>Nocardioidaceae</taxon>
        <taxon>Aeromicrobium</taxon>
    </lineage>
</organism>
<dbReference type="Gene3D" id="3.40.50.150">
    <property type="entry name" value="Vaccinia Virus protein VP39"/>
    <property type="match status" value="1"/>
</dbReference>